<keyword evidence="5 6" id="KW-0067">ATP-binding</keyword>
<dbReference type="Pfam" id="PF00069">
    <property type="entry name" value="Pkinase"/>
    <property type="match status" value="1"/>
</dbReference>
<evidence type="ECO:0000256" key="6">
    <source>
        <dbReference type="PROSITE-ProRule" id="PRU10141"/>
    </source>
</evidence>
<keyword evidence="1" id="KW-0723">Serine/threonine-protein kinase</keyword>
<comment type="caution">
    <text evidence="9">The sequence shown here is derived from an EMBL/GenBank/DDBJ whole genome shotgun (WGS) entry which is preliminary data.</text>
</comment>
<accession>A0AAW2ZF52</accession>
<feature type="domain" description="Protein kinase" evidence="8">
    <location>
        <begin position="72"/>
        <end position="382"/>
    </location>
</feature>
<dbReference type="GO" id="GO:0004674">
    <property type="term" value="F:protein serine/threonine kinase activity"/>
    <property type="evidence" value="ECO:0007669"/>
    <property type="project" value="UniProtKB-KW"/>
</dbReference>
<evidence type="ECO:0000256" key="5">
    <source>
        <dbReference type="ARBA" id="ARBA00022840"/>
    </source>
</evidence>
<dbReference type="SUPFAM" id="SSF56112">
    <property type="entry name" value="Protein kinase-like (PK-like)"/>
    <property type="match status" value="1"/>
</dbReference>
<evidence type="ECO:0000256" key="7">
    <source>
        <dbReference type="SAM" id="MobiDB-lite"/>
    </source>
</evidence>
<name>A0AAW2ZF52_9EUKA</name>
<dbReference type="PROSITE" id="PS00107">
    <property type="entry name" value="PROTEIN_KINASE_ATP"/>
    <property type="match status" value="1"/>
</dbReference>
<dbReference type="FunFam" id="1.10.510.10:FF:000040">
    <property type="entry name" value="Mitogen-activated protein kinase"/>
    <property type="match status" value="1"/>
</dbReference>
<proteinExistence type="predicted"/>
<evidence type="ECO:0000313" key="10">
    <source>
        <dbReference type="Proteomes" id="UP001431209"/>
    </source>
</evidence>
<dbReference type="SMART" id="SM00220">
    <property type="entry name" value="S_TKc"/>
    <property type="match status" value="1"/>
</dbReference>
<gene>
    <name evidence="9" type="ORF">AKO1_000216</name>
</gene>
<keyword evidence="3 6" id="KW-0547">Nucleotide-binding</keyword>
<protein>
    <submittedName>
        <fullName evidence="9">Mitogen-activated protein kinase</fullName>
    </submittedName>
</protein>
<dbReference type="InterPro" id="IPR000719">
    <property type="entry name" value="Prot_kinase_dom"/>
</dbReference>
<dbReference type="AlphaFoldDB" id="A0AAW2ZF52"/>
<evidence type="ECO:0000259" key="8">
    <source>
        <dbReference type="PROSITE" id="PS50011"/>
    </source>
</evidence>
<dbReference type="InterPro" id="IPR050117">
    <property type="entry name" value="MAPK"/>
</dbReference>
<feature type="region of interest" description="Disordered" evidence="7">
    <location>
        <begin position="1"/>
        <end position="36"/>
    </location>
</feature>
<evidence type="ECO:0000256" key="1">
    <source>
        <dbReference type="ARBA" id="ARBA00022527"/>
    </source>
</evidence>
<evidence type="ECO:0000256" key="2">
    <source>
        <dbReference type="ARBA" id="ARBA00022679"/>
    </source>
</evidence>
<dbReference type="CDD" id="cd07834">
    <property type="entry name" value="STKc_MAPK"/>
    <property type="match status" value="1"/>
</dbReference>
<dbReference type="PROSITE" id="PS50011">
    <property type="entry name" value="PROTEIN_KINASE_DOM"/>
    <property type="match status" value="1"/>
</dbReference>
<dbReference type="Gene3D" id="1.10.510.10">
    <property type="entry name" value="Transferase(Phosphotransferase) domain 1"/>
    <property type="match status" value="1"/>
</dbReference>
<keyword evidence="2" id="KW-0808">Transferase</keyword>
<dbReference type="EMBL" id="JAOPGA020001357">
    <property type="protein sequence ID" value="KAL0487628.1"/>
    <property type="molecule type" value="Genomic_DNA"/>
</dbReference>
<evidence type="ECO:0000313" key="9">
    <source>
        <dbReference type="EMBL" id="KAL0487628.1"/>
    </source>
</evidence>
<dbReference type="GO" id="GO:0005524">
    <property type="term" value="F:ATP binding"/>
    <property type="evidence" value="ECO:0007669"/>
    <property type="project" value="UniProtKB-UniRule"/>
</dbReference>
<dbReference type="InterPro" id="IPR008271">
    <property type="entry name" value="Ser/Thr_kinase_AS"/>
</dbReference>
<feature type="binding site" evidence="6">
    <location>
        <position position="102"/>
    </location>
    <ligand>
        <name>ATP</name>
        <dbReference type="ChEBI" id="CHEBI:30616"/>
    </ligand>
</feature>
<dbReference type="InterPro" id="IPR017441">
    <property type="entry name" value="Protein_kinase_ATP_BS"/>
</dbReference>
<organism evidence="9 10">
    <name type="scientific">Acrasis kona</name>
    <dbReference type="NCBI Taxonomy" id="1008807"/>
    <lineage>
        <taxon>Eukaryota</taxon>
        <taxon>Discoba</taxon>
        <taxon>Heterolobosea</taxon>
        <taxon>Tetramitia</taxon>
        <taxon>Eutetramitia</taxon>
        <taxon>Acrasidae</taxon>
        <taxon>Acrasis</taxon>
    </lineage>
</organism>
<dbReference type="Proteomes" id="UP001431209">
    <property type="component" value="Unassembled WGS sequence"/>
</dbReference>
<sequence>MTATMAHIRTQSQQKVYEQEQESGLTSPSDNVVEDDTVKSPTLSVDEQDQIINLDLVPKIIQNETFFIQERYNIQEVIGRGSYGMVVSCFDVNTQTTVAIKKCAKVFPTGKEEEMLMQNRNQKMSKNALLRQTLIPKRILREMKILTHLNHPNIINLKSIIPPPSYGEFRDVYFITELMEADLRDFLVTEQKLSNRHVQYLMFQILSAIAYMHSADILHRDLKPENILVNSNCEIKICDFGLARALDFSEDPTMSTNYVVTRWYRSPELLLNHKTVSKAIDIWSVGCIMAELIGKGVLFKGSSPINQVEKILQVLGSQEMENVKGSPQGLEFINGLPKFKKQPLRNLFPQAHEDAIDLLEKMLEFNPEKRISALDALRHPYLSSLFDEKALLLARPFDSSFEDRITDLISIKREAFDTILDYAGIHRLAGTSPIVKHKTQEDREAELQKMRSAMMSPVVMAVQEDLKKVLENEEEEVISGDENKVVKKKKKSLFSRMKKLFKKTKKDKEPEVIAV</sequence>
<dbReference type="PANTHER" id="PTHR24055">
    <property type="entry name" value="MITOGEN-ACTIVATED PROTEIN KINASE"/>
    <property type="match status" value="1"/>
</dbReference>
<keyword evidence="4 9" id="KW-0418">Kinase</keyword>
<dbReference type="InterPro" id="IPR011009">
    <property type="entry name" value="Kinase-like_dom_sf"/>
</dbReference>
<reference evidence="9 10" key="1">
    <citation type="submission" date="2024-03" db="EMBL/GenBank/DDBJ databases">
        <title>The Acrasis kona genome and developmental transcriptomes reveal deep origins of eukaryotic multicellular pathways.</title>
        <authorList>
            <person name="Sheikh S."/>
            <person name="Fu C.-J."/>
            <person name="Brown M.W."/>
            <person name="Baldauf S.L."/>
        </authorList>
    </citation>
    <scope>NUCLEOTIDE SEQUENCE [LARGE SCALE GENOMIC DNA]</scope>
    <source>
        <strain evidence="9 10">ATCC MYA-3509</strain>
    </source>
</reference>
<keyword evidence="10" id="KW-1185">Reference proteome</keyword>
<feature type="compositionally biased region" description="Polar residues" evidence="7">
    <location>
        <begin position="1"/>
        <end position="30"/>
    </location>
</feature>
<dbReference type="PROSITE" id="PS00108">
    <property type="entry name" value="PROTEIN_KINASE_ST"/>
    <property type="match status" value="1"/>
</dbReference>
<evidence type="ECO:0000256" key="3">
    <source>
        <dbReference type="ARBA" id="ARBA00022741"/>
    </source>
</evidence>
<evidence type="ECO:0000256" key="4">
    <source>
        <dbReference type="ARBA" id="ARBA00022777"/>
    </source>
</evidence>
<dbReference type="Gene3D" id="3.30.200.20">
    <property type="entry name" value="Phosphorylase Kinase, domain 1"/>
    <property type="match status" value="2"/>
</dbReference>